<evidence type="ECO:0000256" key="3">
    <source>
        <dbReference type="ARBA" id="ARBA00022692"/>
    </source>
</evidence>
<dbReference type="Pfam" id="PF02118">
    <property type="entry name" value="Srg"/>
    <property type="match status" value="1"/>
</dbReference>
<feature type="transmembrane region" description="Helical" evidence="6">
    <location>
        <begin position="57"/>
        <end position="79"/>
    </location>
</feature>
<reference evidence="7" key="1">
    <citation type="submission" date="2022-01" db="EMBL/GenBank/DDBJ databases">
        <title>Genome Sequence Resource for Two Populations of Ditylenchus destructor, the Migratory Endoparasitic Phytonematode.</title>
        <authorList>
            <person name="Zhang H."/>
            <person name="Lin R."/>
            <person name="Xie B."/>
        </authorList>
    </citation>
    <scope>NUCLEOTIDE SEQUENCE</scope>
    <source>
        <strain evidence="7">BazhouSP</strain>
    </source>
</reference>
<dbReference type="EMBL" id="JAKKPZ010000535">
    <property type="protein sequence ID" value="KAI1694227.1"/>
    <property type="molecule type" value="Genomic_DNA"/>
</dbReference>
<keyword evidence="5 6" id="KW-0472">Membrane</keyword>
<comment type="similarity">
    <text evidence="2 6">Belongs to the nematode receptor-like protein srg family.</text>
</comment>
<comment type="caution">
    <text evidence="7">The sequence shown here is derived from an EMBL/GenBank/DDBJ whole genome shotgun (WGS) entry which is preliminary data.</text>
</comment>
<feature type="transmembrane region" description="Helical" evidence="6">
    <location>
        <begin position="12"/>
        <end position="36"/>
    </location>
</feature>
<comment type="caution">
    <text evidence="6">Lacks conserved residue(s) required for the propagation of feature annotation.</text>
</comment>
<evidence type="ECO:0000256" key="1">
    <source>
        <dbReference type="ARBA" id="ARBA00004141"/>
    </source>
</evidence>
<proteinExistence type="inferred from homology"/>
<protein>
    <recommendedName>
        <fullName evidence="6">Serpentine receptor class gamma</fullName>
    </recommendedName>
</protein>
<comment type="subcellular location">
    <subcellularLocation>
        <location evidence="1">Membrane</location>
        <topology evidence="1">Multi-pass membrane protein</topology>
    </subcellularLocation>
</comment>
<gene>
    <name evidence="7" type="ORF">DdX_20239</name>
</gene>
<dbReference type="InterPro" id="IPR000609">
    <property type="entry name" value="7TM_GPCR_serpentine_rcpt_Srg"/>
</dbReference>
<keyword evidence="3 6" id="KW-0812">Transmembrane</keyword>
<evidence type="ECO:0000313" key="7">
    <source>
        <dbReference type="EMBL" id="KAI1694227.1"/>
    </source>
</evidence>
<evidence type="ECO:0000256" key="6">
    <source>
        <dbReference type="RuleBase" id="RU280813"/>
    </source>
</evidence>
<dbReference type="GO" id="GO:0004888">
    <property type="term" value="F:transmembrane signaling receptor activity"/>
    <property type="evidence" value="ECO:0007669"/>
    <property type="project" value="InterPro"/>
</dbReference>
<sequence length="227" mass="26415">MWEAISQATYPPFIFLLIVGIPSLILYITEVFVLVSNASNFRTAFFRLFIVRSISNLFNYFCSYFYMRLGCLGLFIGLFQAMPFPHKGYFNTHPVSRHWPMTGRRIEHHHINSLSTNNAHKFEHRQFGGAEGGIASHDILRYIAAWIFQSDPDFFVNLANKFCWVHDINNIVLPAWFLLWASRKVRERVCSLVLPRSWRMEDSVIFMERRSHQSSKGSIGSKIGTWG</sequence>
<evidence type="ECO:0000313" key="8">
    <source>
        <dbReference type="Proteomes" id="UP001201812"/>
    </source>
</evidence>
<evidence type="ECO:0000256" key="2">
    <source>
        <dbReference type="ARBA" id="ARBA00005692"/>
    </source>
</evidence>
<dbReference type="AlphaFoldDB" id="A0AAD4QTR3"/>
<dbReference type="GO" id="GO:0007606">
    <property type="term" value="P:sensory perception of chemical stimulus"/>
    <property type="evidence" value="ECO:0007669"/>
    <property type="project" value="UniProtKB-UniRule"/>
</dbReference>
<dbReference type="GO" id="GO:0016020">
    <property type="term" value="C:membrane"/>
    <property type="evidence" value="ECO:0007669"/>
    <property type="project" value="UniProtKB-SubCell"/>
</dbReference>
<dbReference type="Proteomes" id="UP001201812">
    <property type="component" value="Unassembled WGS sequence"/>
</dbReference>
<accession>A0AAD4QTR3</accession>
<name>A0AAD4QTR3_9BILA</name>
<evidence type="ECO:0000256" key="4">
    <source>
        <dbReference type="ARBA" id="ARBA00022989"/>
    </source>
</evidence>
<evidence type="ECO:0000256" key="5">
    <source>
        <dbReference type="ARBA" id="ARBA00023136"/>
    </source>
</evidence>
<organism evidence="7 8">
    <name type="scientific">Ditylenchus destructor</name>
    <dbReference type="NCBI Taxonomy" id="166010"/>
    <lineage>
        <taxon>Eukaryota</taxon>
        <taxon>Metazoa</taxon>
        <taxon>Ecdysozoa</taxon>
        <taxon>Nematoda</taxon>
        <taxon>Chromadorea</taxon>
        <taxon>Rhabditida</taxon>
        <taxon>Tylenchina</taxon>
        <taxon>Tylenchomorpha</taxon>
        <taxon>Sphaerularioidea</taxon>
        <taxon>Anguinidae</taxon>
        <taxon>Anguininae</taxon>
        <taxon>Ditylenchus</taxon>
    </lineage>
</organism>
<keyword evidence="4 6" id="KW-1133">Transmembrane helix</keyword>
<keyword evidence="8" id="KW-1185">Reference proteome</keyword>